<accession>A0A1B9F782</accession>
<protein>
    <submittedName>
        <fullName evidence="1">Uncharacterized protein</fullName>
    </submittedName>
</protein>
<proteinExistence type="predicted"/>
<dbReference type="STRING" id="1156395.DBT_0697"/>
<dbReference type="EMBL" id="MAGO01000003">
    <property type="protein sequence ID" value="OCC15772.1"/>
    <property type="molecule type" value="Genomic_DNA"/>
</dbReference>
<dbReference type="AlphaFoldDB" id="A0A1B9F782"/>
<evidence type="ECO:0000313" key="2">
    <source>
        <dbReference type="Proteomes" id="UP000093080"/>
    </source>
</evidence>
<name>A0A1B9F782_9BACT</name>
<dbReference type="Proteomes" id="UP000093080">
    <property type="component" value="Unassembled WGS sequence"/>
</dbReference>
<comment type="caution">
    <text evidence="1">The sequence shown here is derived from an EMBL/GenBank/DDBJ whole genome shotgun (WGS) entry which is preliminary data.</text>
</comment>
<reference evidence="1 2" key="1">
    <citation type="submission" date="2016-06" db="EMBL/GenBank/DDBJ databases">
        <title>Respiratory ammonification of nitrate coupled to the oxidation of elemental sulfur in deep-sea autotrophic thermophilic bacteria.</title>
        <authorList>
            <person name="Slobodkina G.B."/>
            <person name="Mardanov A.V."/>
            <person name="Ravin N.V."/>
            <person name="Frolova A.A."/>
            <person name="Viryasiv M.B."/>
            <person name="Chernyh N.A."/>
            <person name="Bonch-Osmolovskaya E.A."/>
            <person name="Slobodkin A.I."/>
        </authorList>
    </citation>
    <scope>NUCLEOTIDE SEQUENCE [LARGE SCALE GENOMIC DNA]</scope>
    <source>
        <strain evidence="1 2">S69</strain>
    </source>
</reference>
<sequence>MCNFFLKLTEIHPYANSILNRLKGRGANTLTTFWETGLRKTDEVAGPKP</sequence>
<keyword evidence="2" id="KW-1185">Reference proteome</keyword>
<gene>
    <name evidence="1" type="ORF">DBT_0697</name>
</gene>
<evidence type="ECO:0000313" key="1">
    <source>
        <dbReference type="EMBL" id="OCC15772.1"/>
    </source>
</evidence>
<organism evidence="1 2">
    <name type="scientific">Dissulfuribacter thermophilus</name>
    <dbReference type="NCBI Taxonomy" id="1156395"/>
    <lineage>
        <taxon>Bacteria</taxon>
        <taxon>Pseudomonadati</taxon>
        <taxon>Thermodesulfobacteriota</taxon>
        <taxon>Dissulfuribacteria</taxon>
        <taxon>Dissulfuribacterales</taxon>
        <taxon>Dissulfuribacteraceae</taxon>
        <taxon>Dissulfuribacter</taxon>
    </lineage>
</organism>